<accession>A0ABQ5J5U6</accession>
<proteinExistence type="predicted"/>
<name>A0ABQ5J5U6_9ASTR</name>
<gene>
    <name evidence="2" type="ORF">Tco_1124299</name>
</gene>
<keyword evidence="3" id="KW-1185">Reference proteome</keyword>
<feature type="region of interest" description="Disordered" evidence="1">
    <location>
        <begin position="93"/>
        <end position="145"/>
    </location>
</feature>
<organism evidence="2 3">
    <name type="scientific">Tanacetum coccineum</name>
    <dbReference type="NCBI Taxonomy" id="301880"/>
    <lineage>
        <taxon>Eukaryota</taxon>
        <taxon>Viridiplantae</taxon>
        <taxon>Streptophyta</taxon>
        <taxon>Embryophyta</taxon>
        <taxon>Tracheophyta</taxon>
        <taxon>Spermatophyta</taxon>
        <taxon>Magnoliopsida</taxon>
        <taxon>eudicotyledons</taxon>
        <taxon>Gunneridae</taxon>
        <taxon>Pentapetalae</taxon>
        <taxon>asterids</taxon>
        <taxon>campanulids</taxon>
        <taxon>Asterales</taxon>
        <taxon>Asteraceae</taxon>
        <taxon>Asteroideae</taxon>
        <taxon>Anthemideae</taxon>
        <taxon>Anthemidinae</taxon>
        <taxon>Tanacetum</taxon>
    </lineage>
</organism>
<comment type="caution">
    <text evidence="2">The sequence shown here is derived from an EMBL/GenBank/DDBJ whole genome shotgun (WGS) entry which is preliminary data.</text>
</comment>
<feature type="compositionally biased region" description="Basic and acidic residues" evidence="1">
    <location>
        <begin position="105"/>
        <end position="130"/>
    </location>
</feature>
<evidence type="ECO:0000256" key="1">
    <source>
        <dbReference type="SAM" id="MobiDB-lite"/>
    </source>
</evidence>
<dbReference type="Proteomes" id="UP001151760">
    <property type="component" value="Unassembled WGS sequence"/>
</dbReference>
<reference evidence="2" key="2">
    <citation type="submission" date="2022-01" db="EMBL/GenBank/DDBJ databases">
        <authorList>
            <person name="Yamashiro T."/>
            <person name="Shiraishi A."/>
            <person name="Satake H."/>
            <person name="Nakayama K."/>
        </authorList>
    </citation>
    <scope>NUCLEOTIDE SEQUENCE</scope>
</reference>
<evidence type="ECO:0000313" key="3">
    <source>
        <dbReference type="Proteomes" id="UP001151760"/>
    </source>
</evidence>
<dbReference type="EMBL" id="BQNB010021580">
    <property type="protein sequence ID" value="GJU07869.1"/>
    <property type="molecule type" value="Genomic_DNA"/>
</dbReference>
<protein>
    <submittedName>
        <fullName evidence="2">Uncharacterized protein</fullName>
    </submittedName>
</protein>
<evidence type="ECO:0000313" key="2">
    <source>
        <dbReference type="EMBL" id="GJU07869.1"/>
    </source>
</evidence>
<sequence length="145" mass="16752">MVEHEKSLKKKDQIALNEELTLKMHAKEQEKLERVQKERVAQEEATREAIIKKLDSIQAMIEADEEQQSKEVNHLPKLRQGIECVNSFVPMDSEVMKSSVTRTEGSSKRTGDELESDKSKKQKIDEHVEAEKDDDQEEAEIKKAY</sequence>
<reference evidence="2" key="1">
    <citation type="journal article" date="2022" name="Int. J. Mol. Sci.">
        <title>Draft Genome of Tanacetum Coccineum: Genomic Comparison of Closely Related Tanacetum-Family Plants.</title>
        <authorList>
            <person name="Yamashiro T."/>
            <person name="Shiraishi A."/>
            <person name="Nakayama K."/>
            <person name="Satake H."/>
        </authorList>
    </citation>
    <scope>NUCLEOTIDE SEQUENCE</scope>
</reference>